<keyword evidence="2" id="KW-1185">Reference proteome</keyword>
<reference evidence="1 2" key="1">
    <citation type="submission" date="2014-01" db="EMBL/GenBank/DDBJ databases">
        <authorList>
            <person name="Dobos K."/>
            <person name="Lenaerts A."/>
            <person name="Ordway D."/>
            <person name="DeGroote M.A."/>
            <person name="Parker T."/>
            <person name="Sizemore C."/>
            <person name="Tallon L.J."/>
            <person name="Sadzewicz L.K."/>
            <person name="Sengamalay N."/>
            <person name="Fraser C.M."/>
            <person name="Hine E."/>
            <person name="Shefchek K.A."/>
            <person name="Das S.P."/>
            <person name="Tettelin H."/>
        </authorList>
    </citation>
    <scope>NUCLEOTIDE SEQUENCE [LARGE SCALE GENOMIC DNA]</scope>
    <source>
        <strain evidence="1 2">Harvey</strain>
    </source>
</reference>
<comment type="caution">
    <text evidence="1">The sequence shown here is derived from an EMBL/GenBank/DDBJ whole genome shotgun (WGS) entry which is preliminary data.</text>
</comment>
<organism evidence="1 2">
    <name type="scientific">Mycobacterium ulcerans str. Harvey</name>
    <dbReference type="NCBI Taxonomy" id="1299332"/>
    <lineage>
        <taxon>Bacteria</taxon>
        <taxon>Bacillati</taxon>
        <taxon>Actinomycetota</taxon>
        <taxon>Actinomycetes</taxon>
        <taxon>Mycobacteriales</taxon>
        <taxon>Mycobacteriaceae</taxon>
        <taxon>Mycobacterium</taxon>
        <taxon>Mycobacterium ulcerans group</taxon>
    </lineage>
</organism>
<evidence type="ECO:0000313" key="2">
    <source>
        <dbReference type="Proteomes" id="UP000020681"/>
    </source>
</evidence>
<evidence type="ECO:0000313" key="1">
    <source>
        <dbReference type="EMBL" id="EUA86487.1"/>
    </source>
</evidence>
<protein>
    <submittedName>
        <fullName evidence="1">Uncharacterized protein</fullName>
    </submittedName>
</protein>
<gene>
    <name evidence="1" type="ORF">I551_7060</name>
</gene>
<sequence length="38" mass="3894">MPTAVAPATQRTLLIIGPAELLGRPPRALGPASSPWAD</sequence>
<dbReference type="Proteomes" id="UP000020681">
    <property type="component" value="Unassembled WGS sequence"/>
</dbReference>
<dbReference type="EMBL" id="JAOL01000173">
    <property type="protein sequence ID" value="EUA86487.1"/>
    <property type="molecule type" value="Genomic_DNA"/>
</dbReference>
<name>A0ABN0QPE2_MYCUL</name>
<proteinExistence type="predicted"/>
<accession>A0ABN0QPE2</accession>